<dbReference type="AlphaFoldDB" id="A0A5D3CYQ0"/>
<name>A0A5D3CYQ0_CUCMM</name>
<comment type="caution">
    <text evidence="2">The sequence shown here is derived from an EMBL/GenBank/DDBJ whole genome shotgun (WGS) entry which is preliminary data.</text>
</comment>
<feature type="region of interest" description="Disordered" evidence="1">
    <location>
        <begin position="95"/>
        <end position="136"/>
    </location>
</feature>
<feature type="compositionally biased region" description="Polar residues" evidence="1">
    <location>
        <begin position="119"/>
        <end position="136"/>
    </location>
</feature>
<sequence>MDVFGRVDAMKVALALFIETVMVGTDKKPQFDMDIEENSTIERKIRDKEGMKFQSSRILQHQGLRACFSVWAYETPSTTVVLPKLMLSPQEKAFKESRIRGDDNMDIEEDELMPDRNSSDTNTPFDCMNNLSSGSR</sequence>
<proteinExistence type="predicted"/>
<organism evidence="2 3">
    <name type="scientific">Cucumis melo var. makuwa</name>
    <name type="common">Oriental melon</name>
    <dbReference type="NCBI Taxonomy" id="1194695"/>
    <lineage>
        <taxon>Eukaryota</taxon>
        <taxon>Viridiplantae</taxon>
        <taxon>Streptophyta</taxon>
        <taxon>Embryophyta</taxon>
        <taxon>Tracheophyta</taxon>
        <taxon>Spermatophyta</taxon>
        <taxon>Magnoliopsida</taxon>
        <taxon>eudicotyledons</taxon>
        <taxon>Gunneridae</taxon>
        <taxon>Pentapetalae</taxon>
        <taxon>rosids</taxon>
        <taxon>fabids</taxon>
        <taxon>Cucurbitales</taxon>
        <taxon>Cucurbitaceae</taxon>
        <taxon>Benincaseae</taxon>
        <taxon>Cucumis</taxon>
    </lineage>
</organism>
<evidence type="ECO:0000256" key="1">
    <source>
        <dbReference type="SAM" id="MobiDB-lite"/>
    </source>
</evidence>
<dbReference type="EMBL" id="SSTD01008669">
    <property type="protein sequence ID" value="TYK15299.1"/>
    <property type="molecule type" value="Genomic_DNA"/>
</dbReference>
<accession>A0A5D3CYQ0</accession>
<evidence type="ECO:0000313" key="3">
    <source>
        <dbReference type="Proteomes" id="UP000321947"/>
    </source>
</evidence>
<dbReference type="Proteomes" id="UP000321947">
    <property type="component" value="Unassembled WGS sequence"/>
</dbReference>
<reference evidence="2 3" key="1">
    <citation type="submission" date="2019-08" db="EMBL/GenBank/DDBJ databases">
        <title>Draft genome sequences of two oriental melons (Cucumis melo L. var makuwa).</title>
        <authorList>
            <person name="Kwon S.-Y."/>
        </authorList>
    </citation>
    <scope>NUCLEOTIDE SEQUENCE [LARGE SCALE GENOMIC DNA]</scope>
    <source>
        <strain evidence="3">cv. Chang Bougi</strain>
        <tissue evidence="2">Leaf</tissue>
    </source>
</reference>
<protein>
    <submittedName>
        <fullName evidence="2">Ulp1-like peptidase</fullName>
    </submittedName>
</protein>
<evidence type="ECO:0000313" key="2">
    <source>
        <dbReference type="EMBL" id="TYK15299.1"/>
    </source>
</evidence>
<gene>
    <name evidence="2" type="ORF">E5676_scaffold1706G00050</name>
</gene>